<dbReference type="EMBL" id="JAUEPT010000008">
    <property type="protein sequence ID" value="KAK0449461.1"/>
    <property type="molecule type" value="Genomic_DNA"/>
</dbReference>
<reference evidence="2" key="1">
    <citation type="submission" date="2023-06" db="EMBL/GenBank/DDBJ databases">
        <authorList>
            <consortium name="Lawrence Berkeley National Laboratory"/>
            <person name="Ahrendt S."/>
            <person name="Sahu N."/>
            <person name="Indic B."/>
            <person name="Wong-Bajracharya J."/>
            <person name="Merenyi Z."/>
            <person name="Ke H.-M."/>
            <person name="Monk M."/>
            <person name="Kocsube S."/>
            <person name="Drula E."/>
            <person name="Lipzen A."/>
            <person name="Balint B."/>
            <person name="Henrissat B."/>
            <person name="Andreopoulos B."/>
            <person name="Martin F.M."/>
            <person name="Harder C.B."/>
            <person name="Rigling D."/>
            <person name="Ford K.L."/>
            <person name="Foster G.D."/>
            <person name="Pangilinan J."/>
            <person name="Papanicolaou A."/>
            <person name="Barry K."/>
            <person name="LaButti K."/>
            <person name="Viragh M."/>
            <person name="Koriabine M."/>
            <person name="Yan M."/>
            <person name="Riley R."/>
            <person name="Champramary S."/>
            <person name="Plett K.L."/>
            <person name="Tsai I.J."/>
            <person name="Slot J."/>
            <person name="Sipos G."/>
            <person name="Plett J."/>
            <person name="Nagy L.G."/>
            <person name="Grigoriev I.V."/>
        </authorList>
    </citation>
    <scope>NUCLEOTIDE SEQUENCE</scope>
    <source>
        <strain evidence="2">FPL87.14</strain>
    </source>
</reference>
<feature type="transmembrane region" description="Helical" evidence="1">
    <location>
        <begin position="81"/>
        <end position="102"/>
    </location>
</feature>
<comment type="caution">
    <text evidence="2">The sequence shown here is derived from an EMBL/GenBank/DDBJ whole genome shotgun (WGS) entry which is preliminary data.</text>
</comment>
<evidence type="ECO:0000256" key="1">
    <source>
        <dbReference type="SAM" id="Phobius"/>
    </source>
</evidence>
<accession>A0AA39MWC2</accession>
<keyword evidence="3" id="KW-1185">Reference proteome</keyword>
<dbReference type="PANTHER" id="PTHR40465">
    <property type="entry name" value="CHROMOSOME 1, WHOLE GENOME SHOTGUN SEQUENCE"/>
    <property type="match status" value="1"/>
</dbReference>
<feature type="transmembrane region" description="Helical" evidence="1">
    <location>
        <begin position="114"/>
        <end position="138"/>
    </location>
</feature>
<sequence>MQPIPTGHPIAEVSGPIIVACLLNWGLFGTLSVQLYDRRSLKYLVYGIYIIEFVQTMVVARDTFVTFGYSFGDVEALTRMNYSWLTVPIMSAVAAGVGHVFYAYRIFILSKSRILPIFVICVSLISSVAAVITGIYAFHAGNVIKLNNRKTSIAIGLMRKHYQFPSHPNADHKDNSSHYRNGIYDRRLTPLTLAVVALLNVILFFVFPHQTFYMTPALLMPKLYTNTVYMVLNSRMRIIGGRDTYMSSNDMSITTTMIRDITSQSGDWDARTGASSHHI</sequence>
<organism evidence="2 3">
    <name type="scientific">Armillaria borealis</name>
    <dbReference type="NCBI Taxonomy" id="47425"/>
    <lineage>
        <taxon>Eukaryota</taxon>
        <taxon>Fungi</taxon>
        <taxon>Dikarya</taxon>
        <taxon>Basidiomycota</taxon>
        <taxon>Agaricomycotina</taxon>
        <taxon>Agaricomycetes</taxon>
        <taxon>Agaricomycetidae</taxon>
        <taxon>Agaricales</taxon>
        <taxon>Marasmiineae</taxon>
        <taxon>Physalacriaceae</taxon>
        <taxon>Armillaria</taxon>
    </lineage>
</organism>
<feature type="transmembrane region" description="Helical" evidence="1">
    <location>
        <begin position="43"/>
        <end position="61"/>
    </location>
</feature>
<evidence type="ECO:0000313" key="3">
    <source>
        <dbReference type="Proteomes" id="UP001175226"/>
    </source>
</evidence>
<keyword evidence="1" id="KW-0812">Transmembrane</keyword>
<protein>
    <submittedName>
        <fullName evidence="2">Uncharacterized protein</fullName>
    </submittedName>
</protein>
<evidence type="ECO:0000313" key="2">
    <source>
        <dbReference type="EMBL" id="KAK0449461.1"/>
    </source>
</evidence>
<dbReference type="PANTHER" id="PTHR40465:SF1">
    <property type="entry name" value="DUF6534 DOMAIN-CONTAINING PROTEIN"/>
    <property type="match status" value="1"/>
</dbReference>
<keyword evidence="1" id="KW-1133">Transmembrane helix</keyword>
<dbReference type="Proteomes" id="UP001175226">
    <property type="component" value="Unassembled WGS sequence"/>
</dbReference>
<feature type="transmembrane region" description="Helical" evidence="1">
    <location>
        <begin position="17"/>
        <end position="36"/>
    </location>
</feature>
<name>A0AA39MWC2_9AGAR</name>
<keyword evidence="1" id="KW-0472">Membrane</keyword>
<feature type="transmembrane region" description="Helical" evidence="1">
    <location>
        <begin position="188"/>
        <end position="207"/>
    </location>
</feature>
<dbReference type="AlphaFoldDB" id="A0AA39MWC2"/>
<proteinExistence type="predicted"/>
<gene>
    <name evidence="2" type="ORF">EV421DRAFT_1996530</name>
</gene>